<feature type="region of interest" description="Disordered" evidence="1">
    <location>
        <begin position="235"/>
        <end position="254"/>
    </location>
</feature>
<feature type="compositionally biased region" description="Gly residues" evidence="1">
    <location>
        <begin position="243"/>
        <end position="253"/>
    </location>
</feature>
<sequence>MPPVTPSLPRIITYYQTHHTPDGTPISVLPLLTQPGIRLTHLILAAIHINADPDRPTLNDHEPSHPRFHTLLVDRLRADFGPRFIITFAPVAAALLDCRRNLSGFDYEALEVMRGREIAWYNCQFYCGWGDCSNPIMYEMLAMKGWPPEKLVVGLVTNPQNGSGFVPLDVMAAVLPLLAGQHATRFGGVMGWEYFNSLPGGPERPWEWARWMTSVLRGDRTMAPEVVMPVGRIEVPGGEAPAGDGGGGGGNSSGGEATANFGNSFYLGPWTGGAYISKATYSLAAPSVITDYDTSDSSLWVAIWVGVQQSDVDVDNENLVQPLLNWCIGQESCGCDASATEWCVAASTYTPEGQTGQAYVRVPSDAALDFEISVNSSTSMIDQKVWLNGELVSQQSDSKGLKPGVFYSANECSDSNCGTLASFSWTNVTLVMSAAVTDLGDYMSYDGASSDGLTSSDGGITWTVDAIAMGKDTTWDGQ</sequence>
<dbReference type="EMBL" id="LJZO01000034">
    <property type="protein sequence ID" value="ROV93096.1"/>
    <property type="molecule type" value="Genomic_DNA"/>
</dbReference>
<dbReference type="InterPro" id="IPR017853">
    <property type="entry name" value="GH"/>
</dbReference>
<dbReference type="OrthoDB" id="5086500at2759"/>
<evidence type="ECO:0008006" key="4">
    <source>
        <dbReference type="Google" id="ProtNLM"/>
    </source>
</evidence>
<organism evidence="2 3">
    <name type="scientific">Cytospora chrysosperma</name>
    <name type="common">Cytospora canker fungus</name>
    <name type="synonym">Sphaeria chrysosperma</name>
    <dbReference type="NCBI Taxonomy" id="252740"/>
    <lineage>
        <taxon>Eukaryota</taxon>
        <taxon>Fungi</taxon>
        <taxon>Dikarya</taxon>
        <taxon>Ascomycota</taxon>
        <taxon>Pezizomycotina</taxon>
        <taxon>Sordariomycetes</taxon>
        <taxon>Sordariomycetidae</taxon>
        <taxon>Diaporthales</taxon>
        <taxon>Cytosporaceae</taxon>
        <taxon>Cytospora</taxon>
    </lineage>
</organism>
<protein>
    <recommendedName>
        <fullName evidence="4">Chitinase</fullName>
    </recommendedName>
</protein>
<evidence type="ECO:0000256" key="1">
    <source>
        <dbReference type="SAM" id="MobiDB-lite"/>
    </source>
</evidence>
<dbReference type="AlphaFoldDB" id="A0A423VPY9"/>
<proteinExistence type="predicted"/>
<evidence type="ECO:0000313" key="3">
    <source>
        <dbReference type="Proteomes" id="UP000284375"/>
    </source>
</evidence>
<evidence type="ECO:0000313" key="2">
    <source>
        <dbReference type="EMBL" id="ROV93096.1"/>
    </source>
</evidence>
<dbReference type="SUPFAM" id="SSF51445">
    <property type="entry name" value="(Trans)glycosidases"/>
    <property type="match status" value="1"/>
</dbReference>
<keyword evidence="3" id="KW-1185">Reference proteome</keyword>
<accession>A0A423VPY9</accession>
<gene>
    <name evidence="2" type="ORF">VSDG_07315</name>
</gene>
<dbReference type="Gene3D" id="3.20.20.80">
    <property type="entry name" value="Glycosidases"/>
    <property type="match status" value="2"/>
</dbReference>
<name>A0A423VPY9_CYTCH</name>
<comment type="caution">
    <text evidence="2">The sequence shown here is derived from an EMBL/GenBank/DDBJ whole genome shotgun (WGS) entry which is preliminary data.</text>
</comment>
<reference evidence="2 3" key="1">
    <citation type="submission" date="2015-09" db="EMBL/GenBank/DDBJ databases">
        <title>Host preference determinants of Valsa canker pathogens revealed by comparative genomics.</title>
        <authorList>
            <person name="Yin Z."/>
            <person name="Huang L."/>
        </authorList>
    </citation>
    <scope>NUCLEOTIDE SEQUENCE [LARGE SCALE GENOMIC DNA]</scope>
    <source>
        <strain evidence="2 3">YSFL</strain>
    </source>
</reference>
<dbReference type="Proteomes" id="UP000284375">
    <property type="component" value="Unassembled WGS sequence"/>
</dbReference>